<reference evidence="2" key="2">
    <citation type="submission" date="2021-01" db="UniProtKB">
        <authorList>
            <consortium name="EnsemblPlants"/>
        </authorList>
    </citation>
    <scope>IDENTIFICATION</scope>
</reference>
<evidence type="ECO:0000313" key="3">
    <source>
        <dbReference type="Proteomes" id="UP000594261"/>
    </source>
</evidence>
<dbReference type="InParanoid" id="A0A7N2N4D9"/>
<dbReference type="Gramene" id="QL12p025216:mrna">
    <property type="protein sequence ID" value="QL12p025216:mrna:CDS:1"/>
    <property type="gene ID" value="QL12p025216"/>
</dbReference>
<proteinExistence type="predicted"/>
<feature type="domain" description="Reverse transcriptase zinc-binding" evidence="1">
    <location>
        <begin position="92"/>
        <end position="161"/>
    </location>
</feature>
<dbReference type="Proteomes" id="UP000594261">
    <property type="component" value="Chromosome 12"/>
</dbReference>
<dbReference type="InterPro" id="IPR026960">
    <property type="entry name" value="RVT-Znf"/>
</dbReference>
<dbReference type="AlphaFoldDB" id="A0A7N2N4D9"/>
<sequence length="209" mass="24282">MFWALNFFTYLPKVRELVDVATSQWDRSKLAYWFKRHTCDDILRIPLNNLHGNNVLVRKENKAQRFTVKTSYGVVQRLLIPPGGDHCMASVNRWVWKLVWALNTPLKVRNFLWKASSNILPTHDNLHRKKLQVKPLCVVCHQHIETLCHALWECPLAYNLWRLDSGKIQKSNAHATDFNFPFDGKHVGEATKRQDGAMDEDCVGNMEGM</sequence>
<name>A0A7N2N4D9_QUELO</name>
<accession>A0A7N2N4D9</accession>
<protein>
    <recommendedName>
        <fullName evidence="1">Reverse transcriptase zinc-binding domain-containing protein</fullName>
    </recommendedName>
</protein>
<keyword evidence="3" id="KW-1185">Reference proteome</keyword>
<dbReference type="EMBL" id="LRBV02000012">
    <property type="status" value="NOT_ANNOTATED_CDS"/>
    <property type="molecule type" value="Genomic_DNA"/>
</dbReference>
<organism evidence="2 3">
    <name type="scientific">Quercus lobata</name>
    <name type="common">Valley oak</name>
    <dbReference type="NCBI Taxonomy" id="97700"/>
    <lineage>
        <taxon>Eukaryota</taxon>
        <taxon>Viridiplantae</taxon>
        <taxon>Streptophyta</taxon>
        <taxon>Embryophyta</taxon>
        <taxon>Tracheophyta</taxon>
        <taxon>Spermatophyta</taxon>
        <taxon>Magnoliopsida</taxon>
        <taxon>eudicotyledons</taxon>
        <taxon>Gunneridae</taxon>
        <taxon>Pentapetalae</taxon>
        <taxon>rosids</taxon>
        <taxon>fabids</taxon>
        <taxon>Fagales</taxon>
        <taxon>Fagaceae</taxon>
        <taxon>Quercus</taxon>
    </lineage>
</organism>
<dbReference type="EnsemblPlants" id="QL12p025216:mrna">
    <property type="protein sequence ID" value="QL12p025216:mrna:CDS:1"/>
    <property type="gene ID" value="QL12p025216"/>
</dbReference>
<dbReference type="Pfam" id="PF13966">
    <property type="entry name" value="zf-RVT"/>
    <property type="match status" value="1"/>
</dbReference>
<evidence type="ECO:0000259" key="1">
    <source>
        <dbReference type="Pfam" id="PF13966"/>
    </source>
</evidence>
<evidence type="ECO:0000313" key="2">
    <source>
        <dbReference type="EnsemblPlants" id="QL12p025216:mrna:CDS:1"/>
    </source>
</evidence>
<reference evidence="2 3" key="1">
    <citation type="journal article" date="2016" name="G3 (Bethesda)">
        <title>First Draft Assembly and Annotation of the Genome of a California Endemic Oak Quercus lobata Nee (Fagaceae).</title>
        <authorList>
            <person name="Sork V.L."/>
            <person name="Fitz-Gibbon S.T."/>
            <person name="Puiu D."/>
            <person name="Crepeau M."/>
            <person name="Gugger P.F."/>
            <person name="Sherman R."/>
            <person name="Stevens K."/>
            <person name="Langley C.H."/>
            <person name="Pellegrini M."/>
            <person name="Salzberg S.L."/>
        </authorList>
    </citation>
    <scope>NUCLEOTIDE SEQUENCE [LARGE SCALE GENOMIC DNA]</scope>
    <source>
        <strain evidence="2 3">cv. SW786</strain>
    </source>
</reference>